<organism evidence="3 4">
    <name type="scientific">Antricoccus suffuscus</name>
    <dbReference type="NCBI Taxonomy" id="1629062"/>
    <lineage>
        <taxon>Bacteria</taxon>
        <taxon>Bacillati</taxon>
        <taxon>Actinomycetota</taxon>
        <taxon>Actinomycetes</taxon>
        <taxon>Geodermatophilales</taxon>
        <taxon>Antricoccaceae</taxon>
        <taxon>Antricoccus</taxon>
    </lineage>
</organism>
<feature type="compositionally biased region" description="Basic and acidic residues" evidence="1">
    <location>
        <begin position="812"/>
        <end position="824"/>
    </location>
</feature>
<evidence type="ECO:0000313" key="3">
    <source>
        <dbReference type="EMBL" id="PRZ42665.1"/>
    </source>
</evidence>
<accession>A0A2T1A231</accession>
<evidence type="ECO:0000313" key="4">
    <source>
        <dbReference type="Proteomes" id="UP000237752"/>
    </source>
</evidence>
<proteinExistence type="predicted"/>
<comment type="caution">
    <text evidence="3">The sequence shown here is derived from an EMBL/GenBank/DDBJ whole genome shotgun (WGS) entry which is preliminary data.</text>
</comment>
<dbReference type="InterPro" id="IPR013783">
    <property type="entry name" value="Ig-like_fold"/>
</dbReference>
<name>A0A2T1A231_9ACTN</name>
<protein>
    <submittedName>
        <fullName evidence="3">Uncharacterized protein</fullName>
    </submittedName>
</protein>
<dbReference type="Gene3D" id="2.60.40.10">
    <property type="entry name" value="Immunoglobulins"/>
    <property type="match status" value="1"/>
</dbReference>
<evidence type="ECO:0000256" key="2">
    <source>
        <dbReference type="SAM" id="Phobius"/>
    </source>
</evidence>
<dbReference type="OrthoDB" id="3797035at2"/>
<dbReference type="GO" id="GO:0005975">
    <property type="term" value="P:carbohydrate metabolic process"/>
    <property type="evidence" value="ECO:0007669"/>
    <property type="project" value="UniProtKB-ARBA"/>
</dbReference>
<dbReference type="Pfam" id="PF19516">
    <property type="entry name" value="DUF6049"/>
    <property type="match status" value="1"/>
</dbReference>
<reference evidence="3 4" key="1">
    <citation type="submission" date="2018-03" db="EMBL/GenBank/DDBJ databases">
        <title>Genomic Encyclopedia of Archaeal and Bacterial Type Strains, Phase II (KMG-II): from individual species to whole genera.</title>
        <authorList>
            <person name="Goeker M."/>
        </authorList>
    </citation>
    <scope>NUCLEOTIDE SEQUENCE [LARGE SCALE GENOMIC DNA]</scope>
    <source>
        <strain evidence="3 4">DSM 100065</strain>
    </source>
</reference>
<keyword evidence="4" id="KW-1185">Reference proteome</keyword>
<feature type="region of interest" description="Disordered" evidence="1">
    <location>
        <begin position="733"/>
        <end position="824"/>
    </location>
</feature>
<evidence type="ECO:0000256" key="1">
    <source>
        <dbReference type="SAM" id="MobiDB-lite"/>
    </source>
</evidence>
<dbReference type="AlphaFoldDB" id="A0A2T1A231"/>
<dbReference type="EMBL" id="PVUE01000004">
    <property type="protein sequence ID" value="PRZ42665.1"/>
    <property type="molecule type" value="Genomic_DNA"/>
</dbReference>
<keyword evidence="2" id="KW-0472">Membrane</keyword>
<gene>
    <name evidence="3" type="ORF">CLV47_1049</name>
</gene>
<dbReference type="Proteomes" id="UP000237752">
    <property type="component" value="Unassembled WGS sequence"/>
</dbReference>
<sequence length="824" mass="86951">MSGDLYVHHPTGRHGYDHRQHIHPHARRIGNLLAALVCALLALTLAAPGALADDPTTGPAHKNPLPVTIVIDSVTPTSLGPDGTLTITATVTNTGKETIDNPWVRLQRDDDVTNRSQLLKLDKSQPGYTQAIGPIHDLTASLGPGASQQIKVTATTAELKINDQGIYPVLININGETNSGPIRVGQAAISVPYFETAPTAPTRVGWVLPLIDRPHRSAQTNVFLDDELNTLVSPGGRLNRLLAAAEKYAGKSQLSLIVDPELISALSVMTGGYQYVAQSGSHKGEVVTGEGGDKAASWLDRLTALAKTVPIMTTPYADVDTAALARNNLADMIISARKTGTSVVDSILKTQTVHDVDMPAGGVTTDQVIAADQQAGVRKLILSGAAYGQSDYLESSDGVTENAATVLNVPGASIEAVVADPALTRILGEGSTYAAGPVAGAQRFGAELAAISMQQPAVSRGMLVVPPRRWDPSQKLLDAVFTETTTTPWVAPLSFDTLAADTPVARGALDYPASASTAEIPGTALTHVVQSAANINAMRSMFTEADADTMLEPYNRALFRMVSSAYRGDPAAVEARADDVDSALAQIRNDVQIVPPSDGTYTLSSSTAPLPFTVQNKLGVPVKYVLGLDEARSSGVKVGGTQVLQIAPNSRATVKVPTVVERSGVFSVVAQIHTPDGLSLGTDVVVSVRSSVYGGVALGVTGAAFAILLLLIARRYVIRRRNKRRQREADARAADAALLEQPDEPVPFGDYSYRVDEGGTTASIVLPPDPANRPERVGPADGADRPDSTDPPRRPDPAHEPNPPDDPDDPDDKSWLDEQIGKPE</sequence>
<dbReference type="RefSeq" id="WP_106348214.1">
    <property type="nucleotide sequence ID" value="NZ_PVUE01000004.1"/>
</dbReference>
<feature type="compositionally biased region" description="Basic and acidic residues" evidence="1">
    <location>
        <begin position="772"/>
        <end position="799"/>
    </location>
</feature>
<dbReference type="InterPro" id="IPR046112">
    <property type="entry name" value="DUF6049"/>
</dbReference>
<keyword evidence="2" id="KW-1133">Transmembrane helix</keyword>
<keyword evidence="2" id="KW-0812">Transmembrane</keyword>
<feature type="transmembrane region" description="Helical" evidence="2">
    <location>
        <begin position="692"/>
        <end position="717"/>
    </location>
</feature>